<dbReference type="InterPro" id="IPR041698">
    <property type="entry name" value="Methyltransf_25"/>
</dbReference>
<keyword evidence="8" id="KW-1185">Reference proteome</keyword>
<dbReference type="SUPFAM" id="SSF53335">
    <property type="entry name" value="S-adenosyl-L-methionine-dependent methyltransferases"/>
    <property type="match status" value="1"/>
</dbReference>
<keyword evidence="2 7" id="KW-0489">Methyltransferase</keyword>
<organism evidence="7 8">
    <name type="scientific">Aporhodopirellula rubra</name>
    <dbReference type="NCBI Taxonomy" id="980271"/>
    <lineage>
        <taxon>Bacteria</taxon>
        <taxon>Pseudomonadati</taxon>
        <taxon>Planctomycetota</taxon>
        <taxon>Planctomycetia</taxon>
        <taxon>Pirellulales</taxon>
        <taxon>Pirellulaceae</taxon>
        <taxon>Aporhodopirellula</taxon>
    </lineage>
</organism>
<feature type="domain" description="Methyltransferase" evidence="6">
    <location>
        <begin position="70"/>
        <end position="164"/>
    </location>
</feature>
<evidence type="ECO:0000256" key="3">
    <source>
        <dbReference type="ARBA" id="ARBA00022679"/>
    </source>
</evidence>
<comment type="catalytic activity">
    <reaction evidence="5">
        <text>phosphoethanolamine + S-adenosyl-L-methionine = N-methylethanolamine phosphate + S-adenosyl-L-homocysteine + H(+)</text>
        <dbReference type="Rhea" id="RHEA:20365"/>
        <dbReference type="ChEBI" id="CHEBI:15378"/>
        <dbReference type="ChEBI" id="CHEBI:57781"/>
        <dbReference type="ChEBI" id="CHEBI:57856"/>
        <dbReference type="ChEBI" id="CHEBI:58190"/>
        <dbReference type="ChEBI" id="CHEBI:59789"/>
        <dbReference type="EC" id="2.1.1.103"/>
    </reaction>
    <physiologicalReaction direction="left-to-right" evidence="5">
        <dbReference type="Rhea" id="RHEA:20366"/>
    </physiologicalReaction>
</comment>
<evidence type="ECO:0000256" key="5">
    <source>
        <dbReference type="ARBA" id="ARBA00047622"/>
    </source>
</evidence>
<accession>A0A7W5E0A4</accession>
<dbReference type="Gene3D" id="3.40.50.150">
    <property type="entry name" value="Vaccinia Virus protein VP39"/>
    <property type="match status" value="1"/>
</dbReference>
<dbReference type="EMBL" id="JACHXU010000012">
    <property type="protein sequence ID" value="MBB3207813.1"/>
    <property type="molecule type" value="Genomic_DNA"/>
</dbReference>
<evidence type="ECO:0000259" key="6">
    <source>
        <dbReference type="Pfam" id="PF13649"/>
    </source>
</evidence>
<dbReference type="Pfam" id="PF13649">
    <property type="entry name" value="Methyltransf_25"/>
    <property type="match status" value="1"/>
</dbReference>
<name>A0A7W5E0A4_9BACT</name>
<dbReference type="RefSeq" id="WP_184306096.1">
    <property type="nucleotide sequence ID" value="NZ_JACHXU010000012.1"/>
</dbReference>
<dbReference type="InterPro" id="IPR029063">
    <property type="entry name" value="SAM-dependent_MTases_sf"/>
</dbReference>
<comment type="caution">
    <text evidence="7">The sequence shown here is derived from an EMBL/GenBank/DDBJ whole genome shotgun (WGS) entry which is preliminary data.</text>
</comment>
<dbReference type="PANTHER" id="PTHR44307">
    <property type="entry name" value="PHOSPHOETHANOLAMINE METHYLTRANSFERASE"/>
    <property type="match status" value="1"/>
</dbReference>
<reference evidence="7 8" key="1">
    <citation type="submission" date="2020-08" db="EMBL/GenBank/DDBJ databases">
        <title>Genomic Encyclopedia of Type Strains, Phase III (KMG-III): the genomes of soil and plant-associated and newly described type strains.</title>
        <authorList>
            <person name="Whitman W."/>
        </authorList>
    </citation>
    <scope>NUCLEOTIDE SEQUENCE [LARGE SCALE GENOMIC DNA]</scope>
    <source>
        <strain evidence="7 8">CECT 8075</strain>
    </source>
</reference>
<gene>
    <name evidence="7" type="ORF">FHS27_003640</name>
</gene>
<keyword evidence="3" id="KW-0808">Transferase</keyword>
<dbReference type="AlphaFoldDB" id="A0A7W5E0A4"/>
<evidence type="ECO:0000256" key="2">
    <source>
        <dbReference type="ARBA" id="ARBA00022603"/>
    </source>
</evidence>
<evidence type="ECO:0000313" key="7">
    <source>
        <dbReference type="EMBL" id="MBB3207813.1"/>
    </source>
</evidence>
<evidence type="ECO:0000256" key="1">
    <source>
        <dbReference type="ARBA" id="ARBA00005189"/>
    </source>
</evidence>
<dbReference type="Proteomes" id="UP000536179">
    <property type="component" value="Unassembled WGS sequence"/>
</dbReference>
<evidence type="ECO:0000256" key="4">
    <source>
        <dbReference type="ARBA" id="ARBA00025707"/>
    </source>
</evidence>
<dbReference type="GO" id="GO:0000234">
    <property type="term" value="F:phosphoethanolamine N-methyltransferase activity"/>
    <property type="evidence" value="ECO:0007669"/>
    <property type="project" value="UniProtKB-EC"/>
</dbReference>
<evidence type="ECO:0000313" key="8">
    <source>
        <dbReference type="Proteomes" id="UP000536179"/>
    </source>
</evidence>
<comment type="pathway">
    <text evidence="4">Phospholipid metabolism.</text>
</comment>
<dbReference type="CDD" id="cd02440">
    <property type="entry name" value="AdoMet_MTases"/>
    <property type="match status" value="1"/>
</dbReference>
<sequence length="244" mass="27996">MKSESRIYGTQTKINTENVHAFYESRFSTENPLASVMMRANPDDGIAELRNQNEMQVLSSLLDLSQSYRIFDVGCGLGRWAGNLADSIALYDGIDFTQNYVTEARKLFPGAENVRFTQMSATDIQVDQLHPPYDLVIINGLCVYLNDEDLQPLFEAVASMVSPNPQIYFRESISIMESRLTLKDFPSEELAVDYNAVYRTAQEYETFFQKHLPDFQIQQTDLLLTKELGAREETNQRFWLLKSK</sequence>
<proteinExistence type="predicted"/>
<comment type="pathway">
    <text evidence="1">Lipid metabolism.</text>
</comment>
<dbReference type="PANTHER" id="PTHR44307:SF2">
    <property type="entry name" value="PHOSPHOETHANOLAMINE METHYLTRANSFERASE ISOFORM X1"/>
    <property type="match status" value="1"/>
</dbReference>
<protein>
    <submittedName>
        <fullName evidence="7">2-polyprenyl-3-methyl-5-hydroxy-6-metoxy-1, 4-benzoquinol methylase</fullName>
    </submittedName>
</protein>
<dbReference type="GO" id="GO:0032259">
    <property type="term" value="P:methylation"/>
    <property type="evidence" value="ECO:0007669"/>
    <property type="project" value="UniProtKB-KW"/>
</dbReference>